<evidence type="ECO:0000256" key="2">
    <source>
        <dbReference type="ARBA" id="ARBA00023043"/>
    </source>
</evidence>
<feature type="repeat" description="ANK" evidence="3">
    <location>
        <begin position="169"/>
        <end position="201"/>
    </location>
</feature>
<evidence type="ECO:0000313" key="5">
    <source>
        <dbReference type="EMBL" id="KAA8496934.1"/>
    </source>
</evidence>
<feature type="repeat" description="ANK" evidence="3">
    <location>
        <begin position="102"/>
        <end position="134"/>
    </location>
</feature>
<dbReference type="PROSITE" id="PS50088">
    <property type="entry name" value="ANK_REPEAT"/>
    <property type="match status" value="3"/>
</dbReference>
<keyword evidence="6" id="KW-1185">Reference proteome</keyword>
<protein>
    <submittedName>
        <fullName evidence="5">Ankyrin-1</fullName>
    </submittedName>
</protein>
<dbReference type="SUPFAM" id="SSF48403">
    <property type="entry name" value="Ankyrin repeat"/>
    <property type="match status" value="1"/>
</dbReference>
<dbReference type="AlphaFoldDB" id="A0A5J4Z1X2"/>
<reference evidence="6" key="1">
    <citation type="journal article" date="2019" name="Nat. Commun.">
        <title>Expansion of phycobilisome linker gene families in mesophilic red algae.</title>
        <authorList>
            <person name="Lee J."/>
            <person name="Kim D."/>
            <person name="Bhattacharya D."/>
            <person name="Yoon H.S."/>
        </authorList>
    </citation>
    <scope>NUCLEOTIDE SEQUENCE [LARGE SCALE GENOMIC DNA]</scope>
    <source>
        <strain evidence="6">CCMP 1328</strain>
    </source>
</reference>
<dbReference type="GO" id="GO:0005737">
    <property type="term" value="C:cytoplasm"/>
    <property type="evidence" value="ECO:0007669"/>
    <property type="project" value="TreeGrafter"/>
</dbReference>
<evidence type="ECO:0000256" key="3">
    <source>
        <dbReference type="PROSITE-ProRule" id="PRU00023"/>
    </source>
</evidence>
<keyword evidence="1" id="KW-0677">Repeat</keyword>
<feature type="region of interest" description="Disordered" evidence="4">
    <location>
        <begin position="1"/>
        <end position="26"/>
    </location>
</feature>
<accession>A0A5J4Z1X2</accession>
<dbReference type="OrthoDB" id="1757at2759"/>
<dbReference type="SMART" id="SM00248">
    <property type="entry name" value="ANK"/>
    <property type="match status" value="6"/>
</dbReference>
<dbReference type="EMBL" id="VRMN01000002">
    <property type="protein sequence ID" value="KAA8496934.1"/>
    <property type="molecule type" value="Genomic_DNA"/>
</dbReference>
<dbReference type="PANTHER" id="PTHR24198">
    <property type="entry name" value="ANKYRIN REPEAT AND PROTEIN KINASE DOMAIN-CONTAINING PROTEIN"/>
    <property type="match status" value="1"/>
</dbReference>
<evidence type="ECO:0000256" key="1">
    <source>
        <dbReference type="ARBA" id="ARBA00022737"/>
    </source>
</evidence>
<gene>
    <name evidence="5" type="ORF">FVE85_0663</name>
</gene>
<dbReference type="Gene3D" id="1.25.40.20">
    <property type="entry name" value="Ankyrin repeat-containing domain"/>
    <property type="match status" value="2"/>
</dbReference>
<comment type="caution">
    <text evidence="5">The sequence shown here is derived from an EMBL/GenBank/DDBJ whole genome shotgun (WGS) entry which is preliminary data.</text>
</comment>
<dbReference type="PANTHER" id="PTHR24198:SF165">
    <property type="entry name" value="ANKYRIN REPEAT-CONTAINING PROTEIN-RELATED"/>
    <property type="match status" value="1"/>
</dbReference>
<dbReference type="PROSITE" id="PS50297">
    <property type="entry name" value="ANK_REP_REGION"/>
    <property type="match status" value="2"/>
</dbReference>
<keyword evidence="2 3" id="KW-0040">ANK repeat</keyword>
<dbReference type="InterPro" id="IPR036770">
    <property type="entry name" value="Ankyrin_rpt-contain_sf"/>
</dbReference>
<feature type="repeat" description="ANK" evidence="3">
    <location>
        <begin position="202"/>
        <end position="234"/>
    </location>
</feature>
<evidence type="ECO:0000313" key="6">
    <source>
        <dbReference type="Proteomes" id="UP000324585"/>
    </source>
</evidence>
<dbReference type="InterPro" id="IPR002110">
    <property type="entry name" value="Ankyrin_rpt"/>
</dbReference>
<dbReference type="Pfam" id="PF12796">
    <property type="entry name" value="Ank_2"/>
    <property type="match status" value="2"/>
</dbReference>
<dbReference type="Proteomes" id="UP000324585">
    <property type="component" value="Unassembled WGS sequence"/>
</dbReference>
<organism evidence="5 6">
    <name type="scientific">Porphyridium purpureum</name>
    <name type="common">Red alga</name>
    <name type="synonym">Porphyridium cruentum</name>
    <dbReference type="NCBI Taxonomy" id="35688"/>
    <lineage>
        <taxon>Eukaryota</taxon>
        <taxon>Rhodophyta</taxon>
        <taxon>Bangiophyceae</taxon>
        <taxon>Porphyridiales</taxon>
        <taxon>Porphyridiaceae</taxon>
        <taxon>Porphyridium</taxon>
    </lineage>
</organism>
<name>A0A5J4Z1X2_PORPP</name>
<evidence type="ECO:0000256" key="4">
    <source>
        <dbReference type="SAM" id="MobiDB-lite"/>
    </source>
</evidence>
<sequence length="401" mass="44109">MSRPDDTILRIVPEPDPDPPAPRPRNRHEVRLLVPCFVAISHTASSSASWESRTGSCLAREQTMTQKWDLWLGLWAGAEGGDESTVRNFLAQGAPVNETRRGGYTVLMSAAANGHARVVRILLDAGANPSAKTRHGESVLWFALQDENLQVVQILLHSPLLNADDDIRYGDTAFLVAVRRRDTNAARLFLERGIDANSSSRDGTTPLILAAQAGDTCMIELLLRYKADASRTDISDRTPLIWAAMHGHVDAAASLLRLGESCIDHTDVNQHTALTYAAHAGRICMFTLLAFDYCANLSVADLHTLLDVEPLSGEMILPLFCHRMGPQLRRALLLSLMTTTVSSNQKVRSLAETFLKNFARWRNVCIAAHRGIDANETPNAYLLACEYLQHVATELACPIPM</sequence>
<proteinExistence type="predicted"/>